<reference evidence="1 2" key="1">
    <citation type="submission" date="2019-08" db="EMBL/GenBank/DDBJ databases">
        <title>In-depth cultivation of the pig gut microbiome towards novel bacterial diversity and tailored functional studies.</title>
        <authorList>
            <person name="Wylensek D."/>
            <person name="Hitch T.C.A."/>
            <person name="Clavel T."/>
        </authorList>
    </citation>
    <scope>NUCLEOTIDE SEQUENCE [LARGE SCALE GENOMIC DNA]</scope>
    <source>
        <strain evidence="1 2">WCA-383-APC-5B</strain>
    </source>
</reference>
<comment type="caution">
    <text evidence="1">The sequence shown here is derived from an EMBL/GenBank/DDBJ whole genome shotgun (WGS) entry which is preliminary data.</text>
</comment>
<evidence type="ECO:0000313" key="2">
    <source>
        <dbReference type="Proteomes" id="UP000460287"/>
    </source>
</evidence>
<accession>A0A7X2MZ83</accession>
<evidence type="ECO:0000313" key="1">
    <source>
        <dbReference type="EMBL" id="MSR91797.1"/>
    </source>
</evidence>
<dbReference type="SFLD" id="SFLDG01129">
    <property type="entry name" value="C1.5:_HAD__Beta-PGM__Phosphata"/>
    <property type="match status" value="1"/>
</dbReference>
<dbReference type="EMBL" id="VULX01000015">
    <property type="protein sequence ID" value="MSR91797.1"/>
    <property type="molecule type" value="Genomic_DNA"/>
</dbReference>
<dbReference type="SUPFAM" id="SSF56784">
    <property type="entry name" value="HAD-like"/>
    <property type="match status" value="1"/>
</dbReference>
<proteinExistence type="predicted"/>
<dbReference type="Gene3D" id="1.10.150.240">
    <property type="entry name" value="Putative phosphatase, domain 2"/>
    <property type="match status" value="1"/>
</dbReference>
<dbReference type="Gene3D" id="3.40.50.1000">
    <property type="entry name" value="HAD superfamily/HAD-like"/>
    <property type="match status" value="1"/>
</dbReference>
<dbReference type="AlphaFoldDB" id="A0A7X2MZ83"/>
<dbReference type="SFLD" id="SFLDS00003">
    <property type="entry name" value="Haloacid_Dehalogenase"/>
    <property type="match status" value="1"/>
</dbReference>
<sequence length="217" mass="24782">MFSDIKAAIFDLDGTLIDSMGLWNSIDVNYLKKFNLAVPERLQDDICHLNFQETAAYFKDRFNIPDSLDKIMADWHNMAYDAYCTSIKLKKGVVEFLQFLKDSNIKIALATSNSNDLLEASLKANKIYDFFDAITTTSEVERNKEFPDVYLLAAKKLSVAPENCLVFEDLPTAIKGAKKGNMKVVGIYDAWNEDQWSLIKSLSDYSIKDYRELLIKN</sequence>
<name>A0A7X2MZ83_9CLOT</name>
<dbReference type="InterPro" id="IPR036412">
    <property type="entry name" value="HAD-like_sf"/>
</dbReference>
<dbReference type="PANTHER" id="PTHR18901:SF38">
    <property type="entry name" value="PSEUDOURIDINE-5'-PHOSPHATASE"/>
    <property type="match status" value="1"/>
</dbReference>
<dbReference type="CDD" id="cd07505">
    <property type="entry name" value="HAD_BPGM-like"/>
    <property type="match status" value="1"/>
</dbReference>
<dbReference type="InterPro" id="IPR006439">
    <property type="entry name" value="HAD-SF_hydro_IA"/>
</dbReference>
<dbReference type="InterPro" id="IPR023198">
    <property type="entry name" value="PGP-like_dom2"/>
</dbReference>
<dbReference type="InterPro" id="IPR023214">
    <property type="entry name" value="HAD_sf"/>
</dbReference>
<dbReference type="NCBIfam" id="TIGR01509">
    <property type="entry name" value="HAD-SF-IA-v3"/>
    <property type="match status" value="1"/>
</dbReference>
<dbReference type="InterPro" id="IPR041492">
    <property type="entry name" value="HAD_2"/>
</dbReference>
<dbReference type="Pfam" id="PF13419">
    <property type="entry name" value="HAD_2"/>
    <property type="match status" value="1"/>
</dbReference>
<gene>
    <name evidence="1" type="ORF">FYJ33_10380</name>
</gene>
<dbReference type="GO" id="GO:0016791">
    <property type="term" value="F:phosphatase activity"/>
    <property type="evidence" value="ECO:0007669"/>
    <property type="project" value="TreeGrafter"/>
</dbReference>
<keyword evidence="2" id="KW-1185">Reference proteome</keyword>
<dbReference type="Proteomes" id="UP000460287">
    <property type="component" value="Unassembled WGS sequence"/>
</dbReference>
<dbReference type="RefSeq" id="WP_154531695.1">
    <property type="nucleotide sequence ID" value="NZ_JAQXTV010000207.1"/>
</dbReference>
<organism evidence="1 2">
    <name type="scientific">Inconstantimicrobium porci</name>
    <dbReference type="NCBI Taxonomy" id="2652291"/>
    <lineage>
        <taxon>Bacteria</taxon>
        <taxon>Bacillati</taxon>
        <taxon>Bacillota</taxon>
        <taxon>Clostridia</taxon>
        <taxon>Eubacteriales</taxon>
        <taxon>Clostridiaceae</taxon>
        <taxon>Inconstantimicrobium</taxon>
    </lineage>
</organism>
<protein>
    <submittedName>
        <fullName evidence="1">HAD family phosphatase</fullName>
    </submittedName>
</protein>
<dbReference type="PANTHER" id="PTHR18901">
    <property type="entry name" value="2-DEOXYGLUCOSE-6-PHOSPHATE PHOSPHATASE 2"/>
    <property type="match status" value="1"/>
</dbReference>